<dbReference type="InterPro" id="IPR036390">
    <property type="entry name" value="WH_DNA-bd_sf"/>
</dbReference>
<keyword evidence="7" id="KW-1185">Reference proteome</keyword>
<evidence type="ECO:0000256" key="3">
    <source>
        <dbReference type="ARBA" id="ARBA00023125"/>
    </source>
</evidence>
<comment type="similarity">
    <text evidence="1">Belongs to the LysR transcriptional regulatory family.</text>
</comment>
<evidence type="ECO:0000259" key="5">
    <source>
        <dbReference type="PROSITE" id="PS50931"/>
    </source>
</evidence>
<reference evidence="7" key="1">
    <citation type="journal article" date="2019" name="Int. J. Syst. Evol. Microbiol.">
        <title>The Global Catalogue of Microorganisms (GCM) 10K type strain sequencing project: providing services to taxonomists for standard genome sequencing and annotation.</title>
        <authorList>
            <consortium name="The Broad Institute Genomics Platform"/>
            <consortium name="The Broad Institute Genome Sequencing Center for Infectious Disease"/>
            <person name="Wu L."/>
            <person name="Ma J."/>
        </authorList>
    </citation>
    <scope>NUCLEOTIDE SEQUENCE [LARGE SCALE GENOMIC DNA]</scope>
    <source>
        <strain evidence="7">JCM 17666</strain>
    </source>
</reference>
<accession>A0ABP8H8Q3</accession>
<dbReference type="SUPFAM" id="SSF46785">
    <property type="entry name" value="Winged helix' DNA-binding domain"/>
    <property type="match status" value="1"/>
</dbReference>
<keyword evidence="2" id="KW-0805">Transcription regulation</keyword>
<dbReference type="InterPro" id="IPR036388">
    <property type="entry name" value="WH-like_DNA-bd_sf"/>
</dbReference>
<dbReference type="PANTHER" id="PTHR30537">
    <property type="entry name" value="HTH-TYPE TRANSCRIPTIONAL REGULATOR"/>
    <property type="match status" value="1"/>
</dbReference>
<keyword evidence="4" id="KW-0804">Transcription</keyword>
<dbReference type="RefSeq" id="WP_345250652.1">
    <property type="nucleotide sequence ID" value="NZ_BAABFO010000014.1"/>
</dbReference>
<dbReference type="InterPro" id="IPR000847">
    <property type="entry name" value="LysR_HTH_N"/>
</dbReference>
<dbReference type="Proteomes" id="UP001501671">
    <property type="component" value="Unassembled WGS sequence"/>
</dbReference>
<comment type="caution">
    <text evidence="6">The sequence shown here is derived from an EMBL/GenBank/DDBJ whole genome shotgun (WGS) entry which is preliminary data.</text>
</comment>
<protein>
    <submittedName>
        <fullName evidence="6">LysR family transcriptional regulator</fullName>
    </submittedName>
</protein>
<dbReference type="SUPFAM" id="SSF53850">
    <property type="entry name" value="Periplasmic binding protein-like II"/>
    <property type="match status" value="1"/>
</dbReference>
<evidence type="ECO:0000256" key="1">
    <source>
        <dbReference type="ARBA" id="ARBA00009437"/>
    </source>
</evidence>
<evidence type="ECO:0000256" key="4">
    <source>
        <dbReference type="ARBA" id="ARBA00023163"/>
    </source>
</evidence>
<proteinExistence type="inferred from homology"/>
<dbReference type="Gene3D" id="1.10.10.10">
    <property type="entry name" value="Winged helix-like DNA-binding domain superfamily/Winged helix DNA-binding domain"/>
    <property type="match status" value="1"/>
</dbReference>
<dbReference type="PANTHER" id="PTHR30537:SF5">
    <property type="entry name" value="HTH-TYPE TRANSCRIPTIONAL ACTIVATOR TTDR-RELATED"/>
    <property type="match status" value="1"/>
</dbReference>
<dbReference type="CDD" id="cd08422">
    <property type="entry name" value="PBP2_CrgA_like"/>
    <property type="match status" value="1"/>
</dbReference>
<dbReference type="Pfam" id="PF00126">
    <property type="entry name" value="HTH_1"/>
    <property type="match status" value="1"/>
</dbReference>
<keyword evidence="3" id="KW-0238">DNA-binding</keyword>
<evidence type="ECO:0000313" key="6">
    <source>
        <dbReference type="EMBL" id="GAA4335944.1"/>
    </source>
</evidence>
<dbReference type="Pfam" id="PF03466">
    <property type="entry name" value="LysR_substrate"/>
    <property type="match status" value="1"/>
</dbReference>
<dbReference type="EMBL" id="BAABFO010000014">
    <property type="protein sequence ID" value="GAA4335944.1"/>
    <property type="molecule type" value="Genomic_DNA"/>
</dbReference>
<evidence type="ECO:0000313" key="7">
    <source>
        <dbReference type="Proteomes" id="UP001501671"/>
    </source>
</evidence>
<sequence length="303" mass="34375">MRDLNNLTVFLQVAELKSYTQAARRLGLTSSAVSKCITRIESELNATLFVRNTRHVYLTNDGADFYERCKLILGQLEEAELSLKRSRNDYSGTLRIQMPMGFGRKVVFPKLPVFRSRYPEIELDIEMSNRIVDMVYERIDVCVVSGPVTDERLVARKLCDVQHVACASPAYLARHGEPQTPDDLEHHHCMAFMITNPNTFREWKFTYNGRTFSKRLSGKLNMNQGESLLEAAINGEGIAMLNTYFLGDAVQRGLVKIILKDWIAKGPHLSIAYLPNRKLSPKVRAFIDFLIEIAPGSANFALQ</sequence>
<dbReference type="InterPro" id="IPR005119">
    <property type="entry name" value="LysR_subst-bd"/>
</dbReference>
<name>A0ABP8H8Q3_9BURK</name>
<dbReference type="InterPro" id="IPR058163">
    <property type="entry name" value="LysR-type_TF_proteobact-type"/>
</dbReference>
<feature type="domain" description="HTH lysR-type" evidence="5">
    <location>
        <begin position="1"/>
        <end position="59"/>
    </location>
</feature>
<gene>
    <name evidence="6" type="ORF">GCM10023144_29810</name>
</gene>
<dbReference type="PROSITE" id="PS50931">
    <property type="entry name" value="HTH_LYSR"/>
    <property type="match status" value="1"/>
</dbReference>
<organism evidence="6 7">
    <name type="scientific">Pigmentiphaga soli</name>
    <dbReference type="NCBI Taxonomy" id="1007095"/>
    <lineage>
        <taxon>Bacteria</taxon>
        <taxon>Pseudomonadati</taxon>
        <taxon>Pseudomonadota</taxon>
        <taxon>Betaproteobacteria</taxon>
        <taxon>Burkholderiales</taxon>
        <taxon>Alcaligenaceae</taxon>
        <taxon>Pigmentiphaga</taxon>
    </lineage>
</organism>
<evidence type="ECO:0000256" key="2">
    <source>
        <dbReference type="ARBA" id="ARBA00023015"/>
    </source>
</evidence>
<dbReference type="Gene3D" id="3.40.190.290">
    <property type="match status" value="1"/>
</dbReference>